<dbReference type="Pfam" id="PF00753">
    <property type="entry name" value="Lactamase_B"/>
    <property type="match status" value="1"/>
</dbReference>
<dbReference type="SMART" id="SM00849">
    <property type="entry name" value="Lactamase_B"/>
    <property type="match status" value="1"/>
</dbReference>
<comment type="caution">
    <text evidence="3">The sequence shown here is derived from an EMBL/GenBank/DDBJ whole genome shotgun (WGS) entry which is preliminary data.</text>
</comment>
<dbReference type="Proteomes" id="UP000528457">
    <property type="component" value="Unassembled WGS sequence"/>
</dbReference>
<feature type="signal peptide" evidence="1">
    <location>
        <begin position="1"/>
        <end position="25"/>
    </location>
</feature>
<dbReference type="RefSeq" id="WP_166848416.1">
    <property type="nucleotide sequence ID" value="NZ_JAAONY010000001.1"/>
</dbReference>
<organism evidence="3 4">
    <name type="scientific">Pseudoteredinibacter isoporae</name>
    <dbReference type="NCBI Taxonomy" id="570281"/>
    <lineage>
        <taxon>Bacteria</taxon>
        <taxon>Pseudomonadati</taxon>
        <taxon>Pseudomonadota</taxon>
        <taxon>Gammaproteobacteria</taxon>
        <taxon>Cellvibrionales</taxon>
        <taxon>Cellvibrionaceae</taxon>
        <taxon>Pseudoteredinibacter</taxon>
    </lineage>
</organism>
<sequence>MSLPKVTLALCLSIITIFVSFPASAQTNVKQLADGVFHIWLDHYSSLVVIGENSILINDPANTERAKKLKAEIQKLSHKPVQTIVLSHEHYDHVGGSEVFEDAEIVCHRNCESVFQLDESNMAPAKVDTNYSDFLEIDLGTAKVNLHHVGAADGTATTLIHLPEQGIVASADMYEPKELTHELFMDDVNYLGVRRLLQKAVDLNPKHAINAHSPGTDPIDLIEGLKFVNDLYTQTKPVLYKTLQEGGFPGLMQAMPTLHKRIDMSKYQEWKNYEHLPTHVRRMALSIFHGG</sequence>
<evidence type="ECO:0000256" key="1">
    <source>
        <dbReference type="SAM" id="SignalP"/>
    </source>
</evidence>
<dbReference type="AlphaFoldDB" id="A0A7X0JU43"/>
<accession>A0A7X0JU43</accession>
<protein>
    <recommendedName>
        <fullName evidence="2">Metallo-beta-lactamase domain-containing protein</fullName>
    </recommendedName>
</protein>
<proteinExistence type="predicted"/>
<dbReference type="InParanoid" id="A0A7X0JU43"/>
<evidence type="ECO:0000313" key="3">
    <source>
        <dbReference type="EMBL" id="MBB6521470.1"/>
    </source>
</evidence>
<dbReference type="Gene3D" id="3.60.15.10">
    <property type="entry name" value="Ribonuclease Z/Hydroxyacylglutathione hydrolase-like"/>
    <property type="match status" value="1"/>
</dbReference>
<dbReference type="InterPro" id="IPR001279">
    <property type="entry name" value="Metallo-B-lactamas"/>
</dbReference>
<feature type="domain" description="Metallo-beta-lactamase" evidence="2">
    <location>
        <begin position="42"/>
        <end position="212"/>
    </location>
</feature>
<name>A0A7X0JU43_9GAMM</name>
<gene>
    <name evidence="3" type="ORF">HNR48_001748</name>
</gene>
<dbReference type="SUPFAM" id="SSF56281">
    <property type="entry name" value="Metallo-hydrolase/oxidoreductase"/>
    <property type="match status" value="1"/>
</dbReference>
<dbReference type="PANTHER" id="PTHR42951">
    <property type="entry name" value="METALLO-BETA-LACTAMASE DOMAIN-CONTAINING"/>
    <property type="match status" value="1"/>
</dbReference>
<keyword evidence="1" id="KW-0732">Signal</keyword>
<evidence type="ECO:0000313" key="4">
    <source>
        <dbReference type="Proteomes" id="UP000528457"/>
    </source>
</evidence>
<dbReference type="InterPro" id="IPR050855">
    <property type="entry name" value="NDM-1-like"/>
</dbReference>
<dbReference type="EMBL" id="JACHHT010000001">
    <property type="protein sequence ID" value="MBB6521470.1"/>
    <property type="molecule type" value="Genomic_DNA"/>
</dbReference>
<feature type="chain" id="PRO_5030921669" description="Metallo-beta-lactamase domain-containing protein" evidence="1">
    <location>
        <begin position="26"/>
        <end position="291"/>
    </location>
</feature>
<dbReference type="InterPro" id="IPR036866">
    <property type="entry name" value="RibonucZ/Hydroxyglut_hydro"/>
</dbReference>
<evidence type="ECO:0000259" key="2">
    <source>
        <dbReference type="SMART" id="SM00849"/>
    </source>
</evidence>
<keyword evidence="4" id="KW-1185">Reference proteome</keyword>
<dbReference type="PANTHER" id="PTHR42951:SF18">
    <property type="entry name" value="METALLO-HYDROLASE MJ0296-RELATED"/>
    <property type="match status" value="1"/>
</dbReference>
<reference evidence="3 4" key="1">
    <citation type="submission" date="2020-08" db="EMBL/GenBank/DDBJ databases">
        <title>Genomic Encyclopedia of Type Strains, Phase IV (KMG-IV): sequencing the most valuable type-strain genomes for metagenomic binning, comparative biology and taxonomic classification.</title>
        <authorList>
            <person name="Goeker M."/>
        </authorList>
    </citation>
    <scope>NUCLEOTIDE SEQUENCE [LARGE SCALE GENOMIC DNA]</scope>
    <source>
        <strain evidence="3 4">DSM 22368</strain>
    </source>
</reference>